<dbReference type="RefSeq" id="XP_073807397.1">
    <property type="nucleotide sequence ID" value="XM_073951296.1"/>
</dbReference>
<proteinExistence type="predicted"/>
<sequence length="797" mass="91184">MEYIWKMIGFFKGETSNCSRPEAENTSSGSRDRKRKVDEAFQNDENQEGLMPAKRHKPAQFPDDNEEPSTSSGGRKRKLQVTFQDDQEDLMPAKRRKPSQFPDDSDEPSTSSGSRDRKRKVDEAFQNDENQEDLMPAKRHKPAQFPDDNEEPSTSSGGRKRKLKVTFQDDQEDLMPAKRCEPTQFPDDNEEPSTSSGCRGRKRKAKKAFQNDENQADLMPAKRHKPAQFADDSDEPSTSSGRRGRKRKAKKAFQDDEDQEDLMPATRRKPTQFPDESEEPSTSSGRRGRKRKAKKAFQDDDDQEDLMPATRHKPTQFPDESEEPSTSSGGRGRKRKMEEAFKDDEDQEDLMPATQHKPTQFPDGSDEPSTSSGCRGRKRKAKKAFQNDENQEDLMPAKRHKPTQVPDDSEEPSTSSGRRGRKRKVEEAFQDDENQEDLMLPPQFPDERDKPSPSSVEEASQVDEDQEDLMPAASSEPSQFPDEIEEPGTSSGSREGNAEQHFLDDEDDDSSYDEDPDFCRRDTGPGSPLDKYELGRKLGKGIYGTVYVATRKSDGKKVALKFVYMPNCYINRKPGRVFYPTSEARILLELKKPSLCPHIIELYDFFEVEEYDVLVMEYMQPSMTLTAFFRRNNGPLTESVARLLILQILIALEHCLEHGIDHRAIYEENILVNPKTLQVKLIGFGCSDYIAGDLKPHAGFDQIYCKCMWHSRLVEVGFLRNAHFALEETVECVARLLARMVNGYWPLRSMVEYPRFHPSVSKECRDLLKMCFGFNVHDGPTLEDIIDHKWFNKKIDT</sequence>
<evidence type="ECO:0000313" key="1">
    <source>
        <dbReference type="Proteomes" id="UP000000437"/>
    </source>
</evidence>
<accession>A0AC58JLN2</accession>
<evidence type="ECO:0000313" key="2">
    <source>
        <dbReference type="RefSeq" id="XP_073807397.1"/>
    </source>
</evidence>
<dbReference type="Proteomes" id="UP000000437">
    <property type="component" value="Chromosome 5"/>
</dbReference>
<organism evidence="1 2">
    <name type="scientific">Danio rerio</name>
    <name type="common">Zebrafish</name>
    <name type="synonym">Brachydanio rerio</name>
    <dbReference type="NCBI Taxonomy" id="7955"/>
    <lineage>
        <taxon>Eukaryota</taxon>
        <taxon>Metazoa</taxon>
        <taxon>Chordata</taxon>
        <taxon>Craniata</taxon>
        <taxon>Vertebrata</taxon>
        <taxon>Euteleostomi</taxon>
        <taxon>Actinopterygii</taxon>
        <taxon>Neopterygii</taxon>
        <taxon>Teleostei</taxon>
        <taxon>Ostariophysi</taxon>
        <taxon>Cypriniformes</taxon>
        <taxon>Danionidae</taxon>
        <taxon>Danioninae</taxon>
        <taxon>Danio</taxon>
    </lineage>
</organism>
<reference evidence="2" key="1">
    <citation type="submission" date="2025-08" db="UniProtKB">
        <authorList>
            <consortium name="RefSeq"/>
        </authorList>
    </citation>
    <scope>IDENTIFICATION</scope>
    <source>
        <strain evidence="2">Tuebingen</strain>
        <tissue evidence="2">Fibroblasts and whole tissue</tissue>
    </source>
</reference>
<protein>
    <submittedName>
        <fullName evidence="2">Uncharacterized protein isoform X3</fullName>
    </submittedName>
</protein>
<name>A0AC58JLN2_DANRE</name>
<keyword evidence="1" id="KW-1185">Reference proteome</keyword>
<gene>
    <name evidence="2" type="primary">LOC100001405</name>
</gene>